<reference evidence="2 3" key="1">
    <citation type="submission" date="2019-01" db="EMBL/GenBank/DDBJ databases">
        <title>Draft Genome and Complete Hox-Cluster Characterization of the Sterlet Sturgeon (Acipenser ruthenus).</title>
        <authorList>
            <person name="Wei Q."/>
        </authorList>
    </citation>
    <scope>NUCLEOTIDE SEQUENCE [LARGE SCALE GENOMIC DNA]</scope>
    <source>
        <strain evidence="2">WHYD16114868_AA</strain>
        <tissue evidence="2">Blood</tissue>
    </source>
</reference>
<feature type="compositionally biased region" description="Basic and acidic residues" evidence="1">
    <location>
        <begin position="62"/>
        <end position="93"/>
    </location>
</feature>
<accession>A0A662YP19</accession>
<sequence length="134" mass="15391">MLRQVERMEILNIVKDLESSLQPLPRDRALFSELPVTSEARCLNLGLSRVAITTSSMLTLLRERAGRGRGERRSSSERAESGERGERREERGGLSRVAITTSSLRTLLRERVGRGRGERESKREREEREEEEKL</sequence>
<feature type="compositionally biased region" description="Basic and acidic residues" evidence="1">
    <location>
        <begin position="107"/>
        <end position="134"/>
    </location>
</feature>
<evidence type="ECO:0000256" key="1">
    <source>
        <dbReference type="SAM" id="MobiDB-lite"/>
    </source>
</evidence>
<proteinExistence type="predicted"/>
<dbReference type="EMBL" id="SCEB01000933">
    <property type="protein sequence ID" value="RXM97796.1"/>
    <property type="molecule type" value="Genomic_DNA"/>
</dbReference>
<protein>
    <submittedName>
        <fullName evidence="2">Uncharacterized protein</fullName>
    </submittedName>
</protein>
<keyword evidence="3" id="KW-1185">Reference proteome</keyword>
<gene>
    <name evidence="2" type="ORF">EOD39_13979</name>
</gene>
<evidence type="ECO:0000313" key="3">
    <source>
        <dbReference type="Proteomes" id="UP000289886"/>
    </source>
</evidence>
<organism evidence="2 3">
    <name type="scientific">Acipenser ruthenus</name>
    <name type="common">Sterlet sturgeon</name>
    <dbReference type="NCBI Taxonomy" id="7906"/>
    <lineage>
        <taxon>Eukaryota</taxon>
        <taxon>Metazoa</taxon>
        <taxon>Chordata</taxon>
        <taxon>Craniata</taxon>
        <taxon>Vertebrata</taxon>
        <taxon>Euteleostomi</taxon>
        <taxon>Actinopterygii</taxon>
        <taxon>Chondrostei</taxon>
        <taxon>Acipenseriformes</taxon>
        <taxon>Acipenseridae</taxon>
        <taxon>Acipenser</taxon>
    </lineage>
</organism>
<dbReference type="Proteomes" id="UP000289886">
    <property type="component" value="Unassembled WGS sequence"/>
</dbReference>
<evidence type="ECO:0000313" key="2">
    <source>
        <dbReference type="EMBL" id="RXM97796.1"/>
    </source>
</evidence>
<feature type="region of interest" description="Disordered" evidence="1">
    <location>
        <begin position="62"/>
        <end position="134"/>
    </location>
</feature>
<dbReference type="AlphaFoldDB" id="A0A662YP19"/>
<name>A0A662YP19_ACIRT</name>
<comment type="caution">
    <text evidence="2">The sequence shown here is derived from an EMBL/GenBank/DDBJ whole genome shotgun (WGS) entry which is preliminary data.</text>
</comment>